<dbReference type="AlphaFoldDB" id="A0A4S2KT37"/>
<dbReference type="Proteomes" id="UP000310200">
    <property type="component" value="Unassembled WGS sequence"/>
</dbReference>
<comment type="caution">
    <text evidence="2">The sequence shown here is derived from an EMBL/GenBank/DDBJ whole genome shotgun (WGS) entry which is preliminary data.</text>
</comment>
<gene>
    <name evidence="2" type="ORF">DBV15_01624</name>
</gene>
<reference evidence="2 3" key="1">
    <citation type="journal article" date="2019" name="Philos. Trans. R. Soc. Lond., B, Biol. Sci.">
        <title>Ant behaviour and brain gene expression of defending hosts depend on the ecological success of the intruding social parasite.</title>
        <authorList>
            <person name="Kaur R."/>
            <person name="Stoldt M."/>
            <person name="Jongepier E."/>
            <person name="Feldmeyer B."/>
            <person name="Menzel F."/>
            <person name="Bornberg-Bauer E."/>
            <person name="Foitzik S."/>
        </authorList>
    </citation>
    <scope>NUCLEOTIDE SEQUENCE [LARGE SCALE GENOMIC DNA]</scope>
    <source>
        <tissue evidence="2">Whole body</tissue>
    </source>
</reference>
<evidence type="ECO:0000313" key="3">
    <source>
        <dbReference type="Proteomes" id="UP000310200"/>
    </source>
</evidence>
<protein>
    <submittedName>
        <fullName evidence="2">Uncharacterized protein</fullName>
    </submittedName>
</protein>
<accession>A0A4S2KT37</accession>
<keyword evidence="3" id="KW-1185">Reference proteome</keyword>
<dbReference type="EMBL" id="QBLH01001083">
    <property type="protein sequence ID" value="TGZ53192.1"/>
    <property type="molecule type" value="Genomic_DNA"/>
</dbReference>
<evidence type="ECO:0000256" key="1">
    <source>
        <dbReference type="SAM" id="MobiDB-lite"/>
    </source>
</evidence>
<evidence type="ECO:0000313" key="2">
    <source>
        <dbReference type="EMBL" id="TGZ53192.1"/>
    </source>
</evidence>
<proteinExistence type="predicted"/>
<feature type="region of interest" description="Disordered" evidence="1">
    <location>
        <begin position="46"/>
        <end position="105"/>
    </location>
</feature>
<sequence>MTLLRLVVILIENFPKPETFVISAQDWRGGKRAIIAQAAAHNAFGSGKKYAVSERTSEPSGRPAAYSADRIIEGIGRDRSGASLPGRNTGNDEEQNANPSSLRSARPIDPPQLSCIGNIYTVSVYICNATCRCHACIYTQRAPTST</sequence>
<name>A0A4S2KT37_9HYME</name>
<feature type="compositionally biased region" description="Basic and acidic residues" evidence="1">
    <location>
        <begin position="70"/>
        <end position="80"/>
    </location>
</feature>
<organism evidence="2 3">
    <name type="scientific">Temnothorax longispinosus</name>
    <dbReference type="NCBI Taxonomy" id="300112"/>
    <lineage>
        <taxon>Eukaryota</taxon>
        <taxon>Metazoa</taxon>
        <taxon>Ecdysozoa</taxon>
        <taxon>Arthropoda</taxon>
        <taxon>Hexapoda</taxon>
        <taxon>Insecta</taxon>
        <taxon>Pterygota</taxon>
        <taxon>Neoptera</taxon>
        <taxon>Endopterygota</taxon>
        <taxon>Hymenoptera</taxon>
        <taxon>Apocrita</taxon>
        <taxon>Aculeata</taxon>
        <taxon>Formicoidea</taxon>
        <taxon>Formicidae</taxon>
        <taxon>Myrmicinae</taxon>
        <taxon>Temnothorax</taxon>
    </lineage>
</organism>